<comment type="catalytic activity">
    <reaction evidence="1">
        <text>Catalyzes the rearrangement of -S-S- bonds in proteins.</text>
        <dbReference type="EC" id="5.3.4.1"/>
    </reaction>
</comment>
<dbReference type="PROSITE" id="PS51352">
    <property type="entry name" value="THIOREDOXIN_2"/>
    <property type="match status" value="2"/>
</dbReference>
<dbReference type="EC" id="5.3.4.1" evidence="4"/>
<dbReference type="InterPro" id="IPR017937">
    <property type="entry name" value="Thioredoxin_CS"/>
</dbReference>
<keyword evidence="8 11" id="KW-1015">Disulfide bond</keyword>
<keyword evidence="15" id="KW-1185">Reference proteome</keyword>
<keyword evidence="7" id="KW-0256">Endoplasmic reticulum</keyword>
<dbReference type="GO" id="GO:0005788">
    <property type="term" value="C:endoplasmic reticulum lumen"/>
    <property type="evidence" value="ECO:0007669"/>
    <property type="project" value="UniProtKB-SubCell"/>
</dbReference>
<dbReference type="Proteomes" id="UP000269793">
    <property type="component" value="Chromosome IV"/>
</dbReference>
<dbReference type="AlphaFoldDB" id="A0A3G2S5V9"/>
<keyword evidence="10 11" id="KW-0676">Redox-active center</keyword>
<dbReference type="Pfam" id="PF00085">
    <property type="entry name" value="Thioredoxin"/>
    <property type="match status" value="2"/>
</dbReference>
<proteinExistence type="inferred from homology"/>
<dbReference type="NCBIfam" id="TIGR01130">
    <property type="entry name" value="ER_PDI_fam"/>
    <property type="match status" value="1"/>
</dbReference>
<evidence type="ECO:0000256" key="3">
    <source>
        <dbReference type="ARBA" id="ARBA00006347"/>
    </source>
</evidence>
<feature type="disulfide bond" description="Redox-active" evidence="11">
    <location>
        <begin position="60"/>
        <end position="63"/>
    </location>
</feature>
<dbReference type="GO" id="GO:0003756">
    <property type="term" value="F:protein disulfide isomerase activity"/>
    <property type="evidence" value="ECO:0007669"/>
    <property type="project" value="UniProtKB-EC"/>
</dbReference>
<dbReference type="InterPro" id="IPR013766">
    <property type="entry name" value="Thioredoxin_domain"/>
</dbReference>
<dbReference type="CDD" id="cd02981">
    <property type="entry name" value="PDI_b_family"/>
    <property type="match status" value="1"/>
</dbReference>
<protein>
    <recommendedName>
        <fullName evidence="4">protein disulfide-isomerase</fullName>
        <ecNumber evidence="4">5.3.4.1</ecNumber>
    </recommendedName>
</protein>
<evidence type="ECO:0000256" key="9">
    <source>
        <dbReference type="ARBA" id="ARBA00023235"/>
    </source>
</evidence>
<evidence type="ECO:0000256" key="12">
    <source>
        <dbReference type="SAM" id="SignalP"/>
    </source>
</evidence>
<gene>
    <name evidence="14" type="ORF">DNF11_2533</name>
</gene>
<dbReference type="FunFam" id="3.40.30.10:FF:000017">
    <property type="entry name" value="Protein disulfide-isomerase A4"/>
    <property type="match status" value="1"/>
</dbReference>
<dbReference type="Pfam" id="PF13848">
    <property type="entry name" value="Thioredoxin_6"/>
    <property type="match status" value="1"/>
</dbReference>
<evidence type="ECO:0000256" key="11">
    <source>
        <dbReference type="PIRSR" id="PIRSR605792-51"/>
    </source>
</evidence>
<keyword evidence="5 12" id="KW-0732">Signal</keyword>
<evidence type="ECO:0000256" key="1">
    <source>
        <dbReference type="ARBA" id="ARBA00001182"/>
    </source>
</evidence>
<evidence type="ECO:0000256" key="6">
    <source>
        <dbReference type="ARBA" id="ARBA00022737"/>
    </source>
</evidence>
<evidence type="ECO:0000256" key="2">
    <source>
        <dbReference type="ARBA" id="ARBA00004319"/>
    </source>
</evidence>
<dbReference type="Gene3D" id="3.40.30.10">
    <property type="entry name" value="Glutaredoxin"/>
    <property type="match status" value="4"/>
</dbReference>
<feature type="domain" description="Thioredoxin" evidence="13">
    <location>
        <begin position="322"/>
        <end position="483"/>
    </location>
</feature>
<dbReference type="PRINTS" id="PR00421">
    <property type="entry name" value="THIOREDOXIN"/>
</dbReference>
<comment type="subcellular location">
    <subcellularLocation>
        <location evidence="2">Endoplasmic reticulum lumen</location>
    </subcellularLocation>
</comment>
<organism evidence="14 15">
    <name type="scientific">Malassezia restricta (strain ATCC 96810 / NBRC 103918 / CBS 7877)</name>
    <name type="common">Seborrheic dermatitis infection agent</name>
    <dbReference type="NCBI Taxonomy" id="425264"/>
    <lineage>
        <taxon>Eukaryota</taxon>
        <taxon>Fungi</taxon>
        <taxon>Dikarya</taxon>
        <taxon>Basidiomycota</taxon>
        <taxon>Ustilaginomycotina</taxon>
        <taxon>Malasseziomycetes</taxon>
        <taxon>Malasseziales</taxon>
        <taxon>Malasseziaceae</taxon>
        <taxon>Malassezia</taxon>
    </lineage>
</organism>
<dbReference type="GO" id="GO:0034976">
    <property type="term" value="P:response to endoplasmic reticulum stress"/>
    <property type="evidence" value="ECO:0007669"/>
    <property type="project" value="TreeGrafter"/>
</dbReference>
<feature type="disulfide bond" description="Redox-active" evidence="11">
    <location>
        <begin position="397"/>
        <end position="400"/>
    </location>
</feature>
<keyword evidence="9 14" id="KW-0413">Isomerase</keyword>
<dbReference type="OrthoDB" id="427280at2759"/>
<dbReference type="CDD" id="cd02961">
    <property type="entry name" value="PDI_a_family"/>
    <property type="match status" value="1"/>
</dbReference>
<dbReference type="SUPFAM" id="SSF52833">
    <property type="entry name" value="Thioredoxin-like"/>
    <property type="match status" value="4"/>
</dbReference>
<dbReference type="CDD" id="cd02995">
    <property type="entry name" value="PDI_a_PDI_a'_C"/>
    <property type="match status" value="1"/>
</dbReference>
<evidence type="ECO:0000256" key="10">
    <source>
        <dbReference type="ARBA" id="ARBA00023284"/>
    </source>
</evidence>
<sequence>MIMPGIRAWTLVALATLGVWASEGADGAADSKVVVLTKDSFPAFVNEQALSLVEFYAPWCGHCQALAPQYEIAAKELVSENIKLAKVDCTQEEALCGEQGISGFPTLKVFRHGSATPYAGSRKSEGIVSYMVKQNMPAVSDVTAANLEDFTGKDKFVVVAYLDKADTESHSELKRFAEEARDMFLVGVSTDKELAKAQGVKAPALVAYRAFDDPRVTHQARGKSLTSDEIKSFVQVESLPLVSEISADNFLQYATSGLPLAYYFADPASSTLEDEVKKLADVAREVRGKVNLVWIDATKYGSHGKALNLKGDAWPALAIQDMETGAKYPLNDLGKDIAGSVRSFLSKYVAGKLTPSLKSAPVPKQTSALIDVVTDEFDKWVLDDSRDVLLELYAPWCGHCKRLAPTYEKLAELYAADAQASKQVRIAKMDGTENDLPPHADIQLTGFPTIVLKPAGKHVREFIVYDGDRTLESLSDFVATQGKNKAKISVPAPEQPVKHDEL</sequence>
<dbReference type="GO" id="GO:0006457">
    <property type="term" value="P:protein folding"/>
    <property type="evidence" value="ECO:0007669"/>
    <property type="project" value="TreeGrafter"/>
</dbReference>
<evidence type="ECO:0000259" key="13">
    <source>
        <dbReference type="PROSITE" id="PS51352"/>
    </source>
</evidence>
<dbReference type="VEuPathDB" id="FungiDB:DNF11_2533"/>
<comment type="similarity">
    <text evidence="3">Belongs to the protein disulfide isomerase family.</text>
</comment>
<accession>A0A3G2S5V9</accession>
<dbReference type="PANTHER" id="PTHR18929:SF132">
    <property type="entry name" value="PROTEIN DISULFIDE-ISOMERASE A3"/>
    <property type="match status" value="1"/>
</dbReference>
<dbReference type="InterPro" id="IPR005792">
    <property type="entry name" value="Prot_disulphide_isomerase"/>
</dbReference>
<dbReference type="PANTHER" id="PTHR18929">
    <property type="entry name" value="PROTEIN DISULFIDE ISOMERASE"/>
    <property type="match status" value="1"/>
</dbReference>
<dbReference type="InterPro" id="IPR036249">
    <property type="entry name" value="Thioredoxin-like_sf"/>
</dbReference>
<dbReference type="STRING" id="425264.A0A3G2S5V9"/>
<keyword evidence="6" id="KW-0677">Repeat</keyword>
<feature type="chain" id="PRO_5018113014" description="protein disulfide-isomerase" evidence="12">
    <location>
        <begin position="22"/>
        <end position="502"/>
    </location>
</feature>
<dbReference type="PROSITE" id="PS00194">
    <property type="entry name" value="THIOREDOXIN_1"/>
    <property type="match status" value="2"/>
</dbReference>
<name>A0A3G2S5V9_MALR7</name>
<evidence type="ECO:0000256" key="8">
    <source>
        <dbReference type="ARBA" id="ARBA00023157"/>
    </source>
</evidence>
<reference evidence="14 15" key="1">
    <citation type="submission" date="2018-10" db="EMBL/GenBank/DDBJ databases">
        <title>Complete genome sequence of Malassezia restricta CBS 7877.</title>
        <authorList>
            <person name="Morand S.C."/>
            <person name="Bertignac M."/>
            <person name="Iltis A."/>
            <person name="Kolder I."/>
            <person name="Pirovano W."/>
            <person name="Jourdain R."/>
            <person name="Clavaud C."/>
        </authorList>
    </citation>
    <scope>NUCLEOTIDE SEQUENCE [LARGE SCALE GENOMIC DNA]</scope>
    <source>
        <strain evidence="14 15">CBS 7877</strain>
    </source>
</reference>
<feature type="domain" description="Thioredoxin" evidence="13">
    <location>
        <begin position="15"/>
        <end position="182"/>
    </location>
</feature>
<evidence type="ECO:0000313" key="15">
    <source>
        <dbReference type="Proteomes" id="UP000269793"/>
    </source>
</evidence>
<evidence type="ECO:0000256" key="7">
    <source>
        <dbReference type="ARBA" id="ARBA00022824"/>
    </source>
</evidence>
<evidence type="ECO:0000313" key="14">
    <source>
        <dbReference type="EMBL" id="AYO43483.1"/>
    </source>
</evidence>
<evidence type="ECO:0000256" key="5">
    <source>
        <dbReference type="ARBA" id="ARBA00022729"/>
    </source>
</evidence>
<feature type="signal peptide" evidence="12">
    <location>
        <begin position="1"/>
        <end position="21"/>
    </location>
</feature>
<dbReference type="CDD" id="cd02982">
    <property type="entry name" value="PDI_b'_family"/>
    <property type="match status" value="1"/>
</dbReference>
<dbReference type="EMBL" id="CP033151">
    <property type="protein sequence ID" value="AYO43483.1"/>
    <property type="molecule type" value="Genomic_DNA"/>
</dbReference>
<evidence type="ECO:0000256" key="4">
    <source>
        <dbReference type="ARBA" id="ARBA00012723"/>
    </source>
</evidence>